<dbReference type="Pfam" id="PF01722">
    <property type="entry name" value="BolA"/>
    <property type="match status" value="1"/>
</dbReference>
<sequence length="96" mass="10764">MTQDESGSKLSEVVHKVENRLQVFFSPSSLSVKKRLHSRHNDYRDSDAVHLVISIESSAFNGLTSLQSHRLVYSLLDDMIPSEIHSVIIKTVSVSV</sequence>
<dbReference type="RefSeq" id="WP_092343851.1">
    <property type="nucleotide sequence ID" value="NZ_LN906597.1"/>
</dbReference>
<organism evidence="2 3">
    <name type="scientific">Candidatus Ichthyocystis hellenicum</name>
    <dbReference type="NCBI Taxonomy" id="1561003"/>
    <lineage>
        <taxon>Bacteria</taxon>
        <taxon>Pseudomonadati</taxon>
        <taxon>Pseudomonadota</taxon>
        <taxon>Betaproteobacteria</taxon>
        <taxon>Burkholderiales</taxon>
        <taxon>Candidatus Ichthyocystis</taxon>
    </lineage>
</organism>
<dbReference type="Gene3D" id="3.30.300.90">
    <property type="entry name" value="BolA-like"/>
    <property type="match status" value="1"/>
</dbReference>
<dbReference type="InterPro" id="IPR036065">
    <property type="entry name" value="BolA-like_sf"/>
</dbReference>
<dbReference type="PIRSF" id="PIRSF003113">
    <property type="entry name" value="BolA"/>
    <property type="match status" value="1"/>
</dbReference>
<comment type="similarity">
    <text evidence="1">Belongs to the BolA/IbaG family.</text>
</comment>
<gene>
    <name evidence="2" type="ORF">Ark11_1095</name>
</gene>
<evidence type="ECO:0000313" key="2">
    <source>
        <dbReference type="EMBL" id="CUT17908.1"/>
    </source>
</evidence>
<keyword evidence="3" id="KW-1185">Reference proteome</keyword>
<protein>
    <submittedName>
        <fullName evidence="2">Putative transcriptional regulator, BolA family</fullName>
    </submittedName>
</protein>
<proteinExistence type="inferred from homology"/>
<evidence type="ECO:0000313" key="3">
    <source>
        <dbReference type="Proteomes" id="UP000198651"/>
    </source>
</evidence>
<dbReference type="AlphaFoldDB" id="A0A0S4M8Y8"/>
<dbReference type="STRING" id="1561003.Ark11_1095"/>
<dbReference type="InterPro" id="IPR002634">
    <property type="entry name" value="BolA"/>
</dbReference>
<reference evidence="3" key="1">
    <citation type="submission" date="2015-11" db="EMBL/GenBank/DDBJ databases">
        <authorList>
            <person name="Seth-Smith H.M.B."/>
        </authorList>
    </citation>
    <scope>NUCLEOTIDE SEQUENCE [LARGE SCALE GENOMIC DNA]</scope>
    <source>
        <strain evidence="3">2013Ark11</strain>
    </source>
</reference>
<accession>A0A0S4M8Y8</accession>
<name>A0A0S4M8Y8_9BURK</name>
<dbReference type="EMBL" id="LN906597">
    <property type="protein sequence ID" value="CUT17908.1"/>
    <property type="molecule type" value="Genomic_DNA"/>
</dbReference>
<dbReference type="SUPFAM" id="SSF82657">
    <property type="entry name" value="BolA-like"/>
    <property type="match status" value="1"/>
</dbReference>
<dbReference type="OrthoDB" id="5296536at2"/>
<evidence type="ECO:0000256" key="1">
    <source>
        <dbReference type="RuleBase" id="RU003860"/>
    </source>
</evidence>
<dbReference type="Proteomes" id="UP000198651">
    <property type="component" value="Chromosome I"/>
</dbReference>